<proteinExistence type="predicted"/>
<sequence>MHEPVLLLWDDVSGHWHKDVLIFSRLIKVELMKIPPGYTCVCQLAHVAWNRPLKEHLRKQWTEFLLDQVRSTAGAAPFKMTPPTRRDIIQGMKRA</sequence>
<evidence type="ECO:0000313" key="4">
    <source>
        <dbReference type="EMBL" id="KAG2996547.1"/>
    </source>
</evidence>
<dbReference type="Proteomes" id="UP000760860">
    <property type="component" value="Unassembled WGS sequence"/>
</dbReference>
<dbReference type="OrthoDB" id="88752at2759"/>
<dbReference type="Proteomes" id="UP000697107">
    <property type="component" value="Unassembled WGS sequence"/>
</dbReference>
<keyword evidence="7" id="KW-1185">Reference proteome</keyword>
<dbReference type="EMBL" id="RCML01000035">
    <property type="protein sequence ID" value="KAG2996547.1"/>
    <property type="molecule type" value="Genomic_DNA"/>
</dbReference>
<reference evidence="1" key="2">
    <citation type="submission" date="2018-10" db="EMBL/GenBank/DDBJ databases">
        <title>Effector identification in a new, highly contiguous assembly of the strawberry crown rot pathogen Phytophthora cactorum.</title>
        <authorList>
            <person name="Armitage A.D."/>
            <person name="Nellist C.F."/>
            <person name="Bates H."/>
            <person name="Vickerstaff R.J."/>
            <person name="Harrison R.J."/>
        </authorList>
    </citation>
    <scope>NUCLEOTIDE SEQUENCE</scope>
    <source>
        <strain evidence="1">15-7</strain>
        <strain evidence="2">4032</strain>
        <strain evidence="3">4040</strain>
        <strain evidence="4">P415</strain>
        <strain evidence="5">P421</strain>
    </source>
</reference>
<evidence type="ECO:0000313" key="1">
    <source>
        <dbReference type="EMBL" id="KAG2866332.1"/>
    </source>
</evidence>
<gene>
    <name evidence="6" type="ORF">PC110_g8154</name>
    <name evidence="1" type="ORF">PC113_g2902</name>
    <name evidence="2" type="ORF">PC115_g2385</name>
    <name evidence="3" type="ORF">PC117_g4137</name>
    <name evidence="4" type="ORF">PC118_g2400</name>
    <name evidence="5" type="ORF">PC129_g1424</name>
</gene>
<dbReference type="Proteomes" id="UP000251314">
    <property type="component" value="Unassembled WGS sequence"/>
</dbReference>
<dbReference type="EMBL" id="RCMG01000041">
    <property type="protein sequence ID" value="KAG2866332.1"/>
    <property type="molecule type" value="Genomic_DNA"/>
</dbReference>
<dbReference type="EMBL" id="RCMK01000063">
    <property type="protein sequence ID" value="KAG2950832.1"/>
    <property type="molecule type" value="Genomic_DNA"/>
</dbReference>
<evidence type="ECO:0008006" key="8">
    <source>
        <dbReference type="Google" id="ProtNLM"/>
    </source>
</evidence>
<evidence type="ECO:0000313" key="6">
    <source>
        <dbReference type="EMBL" id="RAW35537.1"/>
    </source>
</evidence>
<evidence type="ECO:0000313" key="7">
    <source>
        <dbReference type="Proteomes" id="UP000251314"/>
    </source>
</evidence>
<dbReference type="EMBL" id="RCMI01000034">
    <property type="protein sequence ID" value="KAG2940770.1"/>
    <property type="molecule type" value="Genomic_DNA"/>
</dbReference>
<dbReference type="EMBL" id="RCMV01000022">
    <property type="protein sequence ID" value="KAG3228023.1"/>
    <property type="molecule type" value="Genomic_DNA"/>
</dbReference>
<reference evidence="6 7" key="1">
    <citation type="submission" date="2018-01" db="EMBL/GenBank/DDBJ databases">
        <title>Draft genome of the strawberry crown rot pathogen Phytophthora cactorum.</title>
        <authorList>
            <person name="Armitage A.D."/>
            <person name="Lysoe E."/>
            <person name="Nellist C.F."/>
            <person name="Harrison R.J."/>
            <person name="Brurberg M.B."/>
        </authorList>
    </citation>
    <scope>NUCLEOTIDE SEQUENCE [LARGE SCALE GENOMIC DNA]</scope>
    <source>
        <strain evidence="6 7">10300</strain>
    </source>
</reference>
<dbReference type="Proteomes" id="UP000736787">
    <property type="component" value="Unassembled WGS sequence"/>
</dbReference>
<name>A0A329SFD3_9STRA</name>
<dbReference type="AlphaFoldDB" id="A0A329SFD3"/>
<protein>
    <recommendedName>
        <fullName evidence="8">DDE-1 domain-containing protein</fullName>
    </recommendedName>
</protein>
<evidence type="ECO:0000313" key="3">
    <source>
        <dbReference type="EMBL" id="KAG2950832.1"/>
    </source>
</evidence>
<dbReference type="EMBL" id="MJFZ01000165">
    <property type="protein sequence ID" value="RAW35537.1"/>
    <property type="molecule type" value="Genomic_DNA"/>
</dbReference>
<organism evidence="6 7">
    <name type="scientific">Phytophthora cactorum</name>
    <dbReference type="NCBI Taxonomy" id="29920"/>
    <lineage>
        <taxon>Eukaryota</taxon>
        <taxon>Sar</taxon>
        <taxon>Stramenopiles</taxon>
        <taxon>Oomycota</taxon>
        <taxon>Peronosporomycetes</taxon>
        <taxon>Peronosporales</taxon>
        <taxon>Peronosporaceae</taxon>
        <taxon>Phytophthora</taxon>
    </lineage>
</organism>
<comment type="caution">
    <text evidence="6">The sequence shown here is derived from an EMBL/GenBank/DDBJ whole genome shotgun (WGS) entry which is preliminary data.</text>
</comment>
<dbReference type="Proteomes" id="UP000774804">
    <property type="component" value="Unassembled WGS sequence"/>
</dbReference>
<dbReference type="VEuPathDB" id="FungiDB:PC110_g8154"/>
<evidence type="ECO:0000313" key="5">
    <source>
        <dbReference type="EMBL" id="KAG3228023.1"/>
    </source>
</evidence>
<accession>A0A329SFD3</accession>
<evidence type="ECO:0000313" key="2">
    <source>
        <dbReference type="EMBL" id="KAG2940770.1"/>
    </source>
</evidence>
<dbReference type="Proteomes" id="UP000735874">
    <property type="component" value="Unassembled WGS sequence"/>
</dbReference>